<keyword evidence="3" id="KW-0963">Cytoplasm</keyword>
<comment type="caution">
    <text evidence="5">The sequence shown here is derived from an EMBL/GenBank/DDBJ whole genome shotgun (WGS) entry which is preliminary data.</text>
</comment>
<gene>
    <name evidence="5" type="ORF">EKO27_g2064</name>
</gene>
<keyword evidence="2 3" id="KW-0143">Chaperone</keyword>
<dbReference type="AlphaFoldDB" id="A0A439DF67"/>
<keyword evidence="3" id="KW-0493">Microtubule</keyword>
<evidence type="ECO:0000313" key="5">
    <source>
        <dbReference type="EMBL" id="RWA13026.1"/>
    </source>
</evidence>
<comment type="similarity">
    <text evidence="1 3">Belongs to the TBCA family.</text>
</comment>
<reference evidence="5 6" key="1">
    <citation type="submission" date="2018-12" db="EMBL/GenBank/DDBJ databases">
        <title>Draft genome sequence of Xylaria grammica IHI A82.</title>
        <authorList>
            <person name="Buettner E."/>
            <person name="Kellner H."/>
        </authorList>
    </citation>
    <scope>NUCLEOTIDE SEQUENCE [LARGE SCALE GENOMIC DNA]</scope>
    <source>
        <strain evidence="5 6">IHI A82</strain>
    </source>
</reference>
<dbReference type="GO" id="GO:0005874">
    <property type="term" value="C:microtubule"/>
    <property type="evidence" value="ECO:0007669"/>
    <property type="project" value="UniProtKB-KW"/>
</dbReference>
<dbReference type="Pfam" id="PF02970">
    <property type="entry name" value="TBCA"/>
    <property type="match status" value="2"/>
</dbReference>
<dbReference type="InterPro" id="IPR004226">
    <property type="entry name" value="TBCA"/>
</dbReference>
<dbReference type="GO" id="GO:0048487">
    <property type="term" value="F:beta-tubulin binding"/>
    <property type="evidence" value="ECO:0007669"/>
    <property type="project" value="InterPro"/>
</dbReference>
<dbReference type="GO" id="GO:0007021">
    <property type="term" value="P:tubulin complex assembly"/>
    <property type="evidence" value="ECO:0007669"/>
    <property type="project" value="UniProtKB-UniRule"/>
</dbReference>
<dbReference type="InterPro" id="IPR036126">
    <property type="entry name" value="TBCA_sf"/>
</dbReference>
<evidence type="ECO:0000256" key="1">
    <source>
        <dbReference type="ARBA" id="ARBA00006806"/>
    </source>
</evidence>
<evidence type="ECO:0000256" key="3">
    <source>
        <dbReference type="RuleBase" id="RU364030"/>
    </source>
</evidence>
<keyword evidence="6" id="KW-1185">Reference proteome</keyword>
<proteinExistence type="inferred from homology"/>
<sequence>MPAPSPLAIATQSVQRLVKEDSYYRKELAQQTERVKKLEADLKASSDSADGNEAYILKQEVRSLYARFIQQPVAITSIPANLHPRPKRLEYAVLQKAIEETRAVFAPLHERIVEAVQRLEERIATAESEGAAADEITKANEALKLGREIEPPVA</sequence>
<dbReference type="Proteomes" id="UP000286045">
    <property type="component" value="Unassembled WGS sequence"/>
</dbReference>
<evidence type="ECO:0000256" key="4">
    <source>
        <dbReference type="SAM" id="Coils"/>
    </source>
</evidence>
<comment type="subcellular location">
    <subcellularLocation>
        <location evidence="3">Cytoplasm</location>
        <location evidence="3">Cytoskeleton</location>
    </subcellularLocation>
</comment>
<evidence type="ECO:0000256" key="2">
    <source>
        <dbReference type="ARBA" id="ARBA00023186"/>
    </source>
</evidence>
<organism evidence="5 6">
    <name type="scientific">Xylaria grammica</name>
    <dbReference type="NCBI Taxonomy" id="363999"/>
    <lineage>
        <taxon>Eukaryota</taxon>
        <taxon>Fungi</taxon>
        <taxon>Dikarya</taxon>
        <taxon>Ascomycota</taxon>
        <taxon>Pezizomycotina</taxon>
        <taxon>Sordariomycetes</taxon>
        <taxon>Xylariomycetidae</taxon>
        <taxon>Xylariales</taxon>
        <taxon>Xylariaceae</taxon>
        <taxon>Xylaria</taxon>
    </lineage>
</organism>
<accession>A0A439DF67</accession>
<dbReference type="EMBL" id="RYZI01000036">
    <property type="protein sequence ID" value="RWA13026.1"/>
    <property type="molecule type" value="Genomic_DNA"/>
</dbReference>
<feature type="coiled-coil region" evidence="4">
    <location>
        <begin position="109"/>
        <end position="136"/>
    </location>
</feature>
<dbReference type="Gene3D" id="1.20.58.90">
    <property type="match status" value="1"/>
</dbReference>
<keyword evidence="3" id="KW-0206">Cytoskeleton</keyword>
<evidence type="ECO:0000313" key="6">
    <source>
        <dbReference type="Proteomes" id="UP000286045"/>
    </source>
</evidence>
<dbReference type="SUPFAM" id="SSF46988">
    <property type="entry name" value="Tubulin chaperone cofactor A"/>
    <property type="match status" value="1"/>
</dbReference>
<protein>
    <recommendedName>
        <fullName evidence="3">Tubulin-specific chaperone A</fullName>
    </recommendedName>
</protein>
<keyword evidence="4" id="KW-0175">Coiled coil</keyword>
<dbReference type="GO" id="GO:0007023">
    <property type="term" value="P:post-chaperonin tubulin folding pathway"/>
    <property type="evidence" value="ECO:0007669"/>
    <property type="project" value="UniProtKB-UniRule"/>
</dbReference>
<name>A0A439DF67_9PEZI</name>
<comment type="subunit">
    <text evidence="3">Supercomplex made of cofactors A to E. Cofactors A and D function by capturing and stabilizing tubulin in a quasi-native conformation. Cofactor E binds to the cofactor D-tubulin complex; interaction with cofactor C then causes the release of tubulin polypeptides that are committed to the native state.</text>
</comment>